<comment type="caution">
    <text evidence="1">The sequence shown here is derived from an EMBL/GenBank/DDBJ whole genome shotgun (WGS) entry which is preliminary data.</text>
</comment>
<reference evidence="1 2" key="1">
    <citation type="submission" date="2020-08" db="EMBL/GenBank/DDBJ databases">
        <title>Genomic Encyclopedia of Type Strains, Phase IV (KMG-IV): sequencing the most valuable type-strain genomes for metagenomic binning, comparative biology and taxonomic classification.</title>
        <authorList>
            <person name="Goeker M."/>
        </authorList>
    </citation>
    <scope>NUCLEOTIDE SEQUENCE [LARGE SCALE GENOMIC DNA]</scope>
    <source>
        <strain evidence="1 2">DSM 102850</strain>
    </source>
</reference>
<gene>
    <name evidence="1" type="ORF">GGQ59_002017</name>
</gene>
<keyword evidence="2" id="KW-1185">Reference proteome</keyword>
<protein>
    <submittedName>
        <fullName evidence="1">Uncharacterized protein</fullName>
    </submittedName>
</protein>
<sequence length="88" mass="9639">MKAIGGHPALWHTTRFALAPLLRDAMTRPDAFAARLGVGKAAWRAAKLRRTEPYADLGVVILTLLEREAEDRVIAEARAEYGEAVRAA</sequence>
<dbReference type="AlphaFoldDB" id="A0A840I638"/>
<name>A0A840I638_9PROT</name>
<proteinExistence type="predicted"/>
<accession>A0A840I638</accession>
<dbReference type="EMBL" id="JACHOB010000004">
    <property type="protein sequence ID" value="MBB4659480.1"/>
    <property type="molecule type" value="Genomic_DNA"/>
</dbReference>
<evidence type="ECO:0000313" key="1">
    <source>
        <dbReference type="EMBL" id="MBB4659480.1"/>
    </source>
</evidence>
<organism evidence="1 2">
    <name type="scientific">Parvularcula dongshanensis</name>
    <dbReference type="NCBI Taxonomy" id="1173995"/>
    <lineage>
        <taxon>Bacteria</taxon>
        <taxon>Pseudomonadati</taxon>
        <taxon>Pseudomonadota</taxon>
        <taxon>Alphaproteobacteria</taxon>
        <taxon>Parvularculales</taxon>
        <taxon>Parvularculaceae</taxon>
        <taxon>Parvularcula</taxon>
    </lineage>
</organism>
<dbReference type="RefSeq" id="WP_183818129.1">
    <property type="nucleotide sequence ID" value="NZ_JACHOB010000004.1"/>
</dbReference>
<dbReference type="Proteomes" id="UP000563524">
    <property type="component" value="Unassembled WGS sequence"/>
</dbReference>
<evidence type="ECO:0000313" key="2">
    <source>
        <dbReference type="Proteomes" id="UP000563524"/>
    </source>
</evidence>